<gene>
    <name evidence="11" type="primary">folP</name>
    <name evidence="11" type="ORF">P4R38_10740</name>
</gene>
<dbReference type="Pfam" id="PF00809">
    <property type="entry name" value="Pterin_bind"/>
    <property type="match status" value="1"/>
</dbReference>
<dbReference type="Proteomes" id="UP001528912">
    <property type="component" value="Unassembled WGS sequence"/>
</dbReference>
<evidence type="ECO:0000313" key="11">
    <source>
        <dbReference type="EMBL" id="MDF8264722.1"/>
    </source>
</evidence>
<sequence>MAVVNVTPDSFSDGGRWFDTDAAVAHGEALLAQGADILDVGGESTRPGAGRPDEDEERRRILPVVTALTNAGACVSVDTMRASVAEAAVGAGAAIVNDVSGGLADPAMAGVVAGLDVPYVVMHWRGHSRDMQSRAVYDDVVADVSRELGERVDALVSVGVRREQLVLDPGFGFAKTAAQNWTMLARIGEFERLGLPVLVGTSRKSFLSRLADPEGEPSPPDQRDHATAATSLLLARADVWGVRVHDVPSTMAALQVNARVEAAR</sequence>
<dbReference type="InterPro" id="IPR011005">
    <property type="entry name" value="Dihydropteroate_synth-like_sf"/>
</dbReference>
<name>A0ABT6C8S3_9MICO</name>
<dbReference type="InterPro" id="IPR045031">
    <property type="entry name" value="DHP_synth-like"/>
</dbReference>
<comment type="cofactor">
    <cofactor evidence="2">
        <name>Mg(2+)</name>
        <dbReference type="ChEBI" id="CHEBI:18420"/>
    </cofactor>
</comment>
<feature type="domain" description="Pterin-binding" evidence="10">
    <location>
        <begin position="1"/>
        <end position="255"/>
    </location>
</feature>
<evidence type="ECO:0000256" key="6">
    <source>
        <dbReference type="ARBA" id="ARBA00022679"/>
    </source>
</evidence>
<comment type="similarity">
    <text evidence="4">Belongs to the DHPS family.</text>
</comment>
<keyword evidence="8" id="KW-0460">Magnesium</keyword>
<dbReference type="CDD" id="cd00739">
    <property type="entry name" value="DHPS"/>
    <property type="match status" value="1"/>
</dbReference>
<comment type="catalytic activity">
    <reaction evidence="1">
        <text>(7,8-dihydropterin-6-yl)methyl diphosphate + 4-aminobenzoate = 7,8-dihydropteroate + diphosphate</text>
        <dbReference type="Rhea" id="RHEA:19949"/>
        <dbReference type="ChEBI" id="CHEBI:17836"/>
        <dbReference type="ChEBI" id="CHEBI:17839"/>
        <dbReference type="ChEBI" id="CHEBI:33019"/>
        <dbReference type="ChEBI" id="CHEBI:72950"/>
        <dbReference type="EC" id="2.5.1.15"/>
    </reaction>
</comment>
<evidence type="ECO:0000256" key="8">
    <source>
        <dbReference type="ARBA" id="ARBA00022842"/>
    </source>
</evidence>
<reference evidence="11 12" key="1">
    <citation type="submission" date="2023-03" db="EMBL/GenBank/DDBJ databases">
        <title>YIM 133296 draft genome.</title>
        <authorList>
            <person name="Xiong L."/>
        </authorList>
    </citation>
    <scope>NUCLEOTIDE SEQUENCE [LARGE SCALE GENOMIC DNA]</scope>
    <source>
        <strain evidence="11 12">YIM 133296</strain>
    </source>
</reference>
<evidence type="ECO:0000256" key="5">
    <source>
        <dbReference type="ARBA" id="ARBA00012458"/>
    </source>
</evidence>
<dbReference type="PANTHER" id="PTHR20941:SF1">
    <property type="entry name" value="FOLIC ACID SYNTHESIS PROTEIN FOL1"/>
    <property type="match status" value="1"/>
</dbReference>
<evidence type="ECO:0000256" key="2">
    <source>
        <dbReference type="ARBA" id="ARBA00001946"/>
    </source>
</evidence>
<dbReference type="NCBIfam" id="TIGR01496">
    <property type="entry name" value="DHPS"/>
    <property type="match status" value="1"/>
</dbReference>
<dbReference type="PROSITE" id="PS50972">
    <property type="entry name" value="PTERIN_BINDING"/>
    <property type="match status" value="1"/>
</dbReference>
<evidence type="ECO:0000313" key="12">
    <source>
        <dbReference type="Proteomes" id="UP001528912"/>
    </source>
</evidence>
<dbReference type="EMBL" id="JAROAV010000028">
    <property type="protein sequence ID" value="MDF8264722.1"/>
    <property type="molecule type" value="Genomic_DNA"/>
</dbReference>
<proteinExistence type="inferred from homology"/>
<evidence type="ECO:0000256" key="7">
    <source>
        <dbReference type="ARBA" id="ARBA00022723"/>
    </source>
</evidence>
<keyword evidence="6 11" id="KW-0808">Transferase</keyword>
<comment type="caution">
    <text evidence="11">The sequence shown here is derived from an EMBL/GenBank/DDBJ whole genome shotgun (WGS) entry which is preliminary data.</text>
</comment>
<comment type="pathway">
    <text evidence="3">Cofactor biosynthesis; tetrahydrofolate biosynthesis; 7,8-dihydrofolate from 2-amino-4-hydroxy-6-hydroxymethyl-7,8-dihydropteridine diphosphate and 4-aminobenzoate: step 1/2.</text>
</comment>
<evidence type="ECO:0000256" key="1">
    <source>
        <dbReference type="ARBA" id="ARBA00000012"/>
    </source>
</evidence>
<keyword evidence="7" id="KW-0479">Metal-binding</keyword>
<dbReference type="GO" id="GO:0004156">
    <property type="term" value="F:dihydropteroate synthase activity"/>
    <property type="evidence" value="ECO:0007669"/>
    <property type="project" value="UniProtKB-EC"/>
</dbReference>
<accession>A0ABT6C8S3</accession>
<evidence type="ECO:0000259" key="10">
    <source>
        <dbReference type="PROSITE" id="PS50972"/>
    </source>
</evidence>
<dbReference type="SUPFAM" id="SSF51717">
    <property type="entry name" value="Dihydropteroate synthetase-like"/>
    <property type="match status" value="1"/>
</dbReference>
<dbReference type="PANTHER" id="PTHR20941">
    <property type="entry name" value="FOLATE SYNTHESIS PROTEINS"/>
    <property type="match status" value="1"/>
</dbReference>
<dbReference type="InterPro" id="IPR000489">
    <property type="entry name" value="Pterin-binding_dom"/>
</dbReference>
<organism evidence="11 12">
    <name type="scientific">Luteipulveratus flavus</name>
    <dbReference type="NCBI Taxonomy" id="3031728"/>
    <lineage>
        <taxon>Bacteria</taxon>
        <taxon>Bacillati</taxon>
        <taxon>Actinomycetota</taxon>
        <taxon>Actinomycetes</taxon>
        <taxon>Micrococcales</taxon>
        <taxon>Dermacoccaceae</taxon>
        <taxon>Luteipulveratus</taxon>
    </lineage>
</organism>
<dbReference type="RefSeq" id="WP_277192282.1">
    <property type="nucleotide sequence ID" value="NZ_JAROAV010000028.1"/>
</dbReference>
<dbReference type="EC" id="2.5.1.15" evidence="5"/>
<evidence type="ECO:0000256" key="4">
    <source>
        <dbReference type="ARBA" id="ARBA00009503"/>
    </source>
</evidence>
<keyword evidence="12" id="KW-1185">Reference proteome</keyword>
<dbReference type="InterPro" id="IPR006390">
    <property type="entry name" value="DHP_synth_dom"/>
</dbReference>
<keyword evidence="9" id="KW-0289">Folate biosynthesis</keyword>
<protein>
    <recommendedName>
        <fullName evidence="5">dihydropteroate synthase</fullName>
        <ecNumber evidence="5">2.5.1.15</ecNumber>
    </recommendedName>
</protein>
<evidence type="ECO:0000256" key="3">
    <source>
        <dbReference type="ARBA" id="ARBA00004763"/>
    </source>
</evidence>
<dbReference type="PROSITE" id="PS00793">
    <property type="entry name" value="DHPS_2"/>
    <property type="match status" value="1"/>
</dbReference>
<evidence type="ECO:0000256" key="9">
    <source>
        <dbReference type="ARBA" id="ARBA00022909"/>
    </source>
</evidence>
<dbReference type="Gene3D" id="3.20.20.20">
    <property type="entry name" value="Dihydropteroate synthase-like"/>
    <property type="match status" value="1"/>
</dbReference>